<reference evidence="1 2" key="1">
    <citation type="submission" date="2018-11" db="EMBL/GenBank/DDBJ databases">
        <authorList>
            <consortium name="Pathogen Informatics"/>
        </authorList>
    </citation>
    <scope>NUCLEOTIDE SEQUENCE [LARGE SCALE GENOMIC DNA]</scope>
</reference>
<sequence>MRTNSATDTQRATCGPSPITIAILCEDATPKRDDSVDPHLIATASAWRNVIDNCAAEGFFVLIKDVEEINEKLAKKILRLCNERVTL</sequence>
<protein>
    <submittedName>
        <fullName evidence="1">Uncharacterized protein</fullName>
    </submittedName>
</protein>
<name>A0A3P7LXL3_DIBLA</name>
<evidence type="ECO:0000313" key="2">
    <source>
        <dbReference type="Proteomes" id="UP000281553"/>
    </source>
</evidence>
<dbReference type="AlphaFoldDB" id="A0A3P7LXL3"/>
<keyword evidence="2" id="KW-1185">Reference proteome</keyword>
<dbReference type="OrthoDB" id="6248775at2759"/>
<organism evidence="1 2">
    <name type="scientific">Dibothriocephalus latus</name>
    <name type="common">Fish tapeworm</name>
    <name type="synonym">Diphyllobothrium latum</name>
    <dbReference type="NCBI Taxonomy" id="60516"/>
    <lineage>
        <taxon>Eukaryota</taxon>
        <taxon>Metazoa</taxon>
        <taxon>Spiralia</taxon>
        <taxon>Lophotrochozoa</taxon>
        <taxon>Platyhelminthes</taxon>
        <taxon>Cestoda</taxon>
        <taxon>Eucestoda</taxon>
        <taxon>Diphyllobothriidea</taxon>
        <taxon>Diphyllobothriidae</taxon>
        <taxon>Dibothriocephalus</taxon>
    </lineage>
</organism>
<gene>
    <name evidence="1" type="ORF">DILT_LOCUS12178</name>
</gene>
<proteinExistence type="predicted"/>
<dbReference type="EMBL" id="UYRU01065505">
    <property type="protein sequence ID" value="VDN16347.1"/>
    <property type="molecule type" value="Genomic_DNA"/>
</dbReference>
<dbReference type="Proteomes" id="UP000281553">
    <property type="component" value="Unassembled WGS sequence"/>
</dbReference>
<accession>A0A3P7LXL3</accession>
<evidence type="ECO:0000313" key="1">
    <source>
        <dbReference type="EMBL" id="VDN16347.1"/>
    </source>
</evidence>